<feature type="domain" description="Integrase catalytic" evidence="2">
    <location>
        <begin position="284"/>
        <end position="451"/>
    </location>
</feature>
<name>A0A9P1CAS7_9DINO</name>
<dbReference type="GO" id="GO:0015074">
    <property type="term" value="P:DNA integration"/>
    <property type="evidence" value="ECO:0007669"/>
    <property type="project" value="InterPro"/>
</dbReference>
<sequence length="1229" mass="139689">MHQFIEEQAKAKRLLRFAIELCELCRSLNLKFVFEHPYAATSWQDAAMIRLLKRADVHFARADQCSFGLRGPEGGLHQKATGFLTNCQKMAQVLSRRCDRSHQHEVIIGGTKSKSRMAQQYPVKLIDAILKCDSEHLGIPIQIKEANVLLEEIYHLDYVINEHFKKMEDPGQVGGPELCQRDEPGQDEHQGELHEILAGAMEEPDEEDPEQREEPPEEGRALPLADRFSLSRLVRRAHEGLGHPDRDRFLRILKYSKAKADVPAEARRFTCSVCERHQQVRPTRRSAPPRELEFNDCVGVDVIYLPLPGGQHKTRPALNIIDWSSKFQLMIPLTDKKPHVVREAYRQWIRIFGPPKRIALNMGREFRQAFTTSAEEDGSFVETAAVEAPNQRGITERHGKTFKFMLLKAMDNYNCQNTREWEQLIDEVVMTKNRLLQNNGFSPMQRVFGFATRIPGGLLSGDDGNRALPSRIRMGDLSVERAMRTRKAAAQAFVEADSAASLRRAIETGPRPMEDYQIGEMVCFFRKGADKARKFSPGFWCGPAKIVMVDQPSTIWVAYQSALVKASPERIRRASDLTVSGWLKDLVDTKADPRTEPKQGYLDLADHPLPELQDRPESENEYEPSEPMEDSSDPTIPRRPIPPHLKRLLEHEDPPPERRYFTKAPPPLPEPGLDDLLGEPERHFAEGEGATEPLDSPGLLPAHDADEGDHGGGQNEMQMTMKSGYRLHRQKGRELSTWQKKEVRLNEMTKINQTKFRKAIEKEIRNNLSIGAYTILSQEESARIRQEQPEKVMESRYVLTAKEIEIDEVEETKASGSENIETATPQVTREGALMVAQLIASHLWKIGFMDFTQAFMSGDNIDRALYTSQPREGVPGMQPGQLLKLEKVCYGLVDGPFCWFQHLRKLLVDTLGYEQSLADPCIYYKHIKATEGRRLSGVIAVATDDLLHGGDEHHMKCMEQIKDTYKLGKFQFGHGKFTGKYFRQKENFRIEVKQENYVKDKLINIELTKQRKRQRYSMCDEKEISTLRASVGALAWLAKETRPDLAGRVALLQQAFPRPRVLDLLEANALTLEAKQTATSGIVLMPIPIERLRVGVATDASCGNSRDREQLEDGKDDFWEELEHTKINDVFLKLLNTSSQGHDMKEQEWENKLSEIPFVSVVDSKSLFDCLNKLICSSWVFTSESEARFPVSAVDGALIDSSDRLWAAHVHQVQTASPKDQTSASRIHK</sequence>
<dbReference type="EMBL" id="CAMXCT030001151">
    <property type="protein sequence ID" value="CAL4774605.1"/>
    <property type="molecule type" value="Genomic_DNA"/>
</dbReference>
<feature type="region of interest" description="Disordered" evidence="1">
    <location>
        <begin position="201"/>
        <end position="222"/>
    </location>
</feature>
<feature type="compositionally biased region" description="Acidic residues" evidence="1">
    <location>
        <begin position="202"/>
        <end position="211"/>
    </location>
</feature>
<dbReference type="OrthoDB" id="116216at2759"/>
<feature type="compositionally biased region" description="Basic and acidic residues" evidence="1">
    <location>
        <begin position="179"/>
        <end position="189"/>
    </location>
</feature>
<dbReference type="Pfam" id="PF07727">
    <property type="entry name" value="RVT_2"/>
    <property type="match status" value="1"/>
</dbReference>
<dbReference type="Gene3D" id="3.30.420.10">
    <property type="entry name" value="Ribonuclease H-like superfamily/Ribonuclease H"/>
    <property type="match status" value="1"/>
</dbReference>
<evidence type="ECO:0000256" key="1">
    <source>
        <dbReference type="SAM" id="MobiDB-lite"/>
    </source>
</evidence>
<dbReference type="GO" id="GO:0003676">
    <property type="term" value="F:nucleic acid binding"/>
    <property type="evidence" value="ECO:0007669"/>
    <property type="project" value="InterPro"/>
</dbReference>
<evidence type="ECO:0000313" key="5">
    <source>
        <dbReference type="Proteomes" id="UP001152797"/>
    </source>
</evidence>
<gene>
    <name evidence="3" type="ORF">C1SCF055_LOCUS14577</name>
</gene>
<feature type="region of interest" description="Disordered" evidence="1">
    <location>
        <begin position="169"/>
        <end position="189"/>
    </location>
</feature>
<evidence type="ECO:0000313" key="3">
    <source>
        <dbReference type="EMBL" id="CAI3987293.1"/>
    </source>
</evidence>
<dbReference type="EMBL" id="CAMXCT010001151">
    <property type="protein sequence ID" value="CAI3987293.1"/>
    <property type="molecule type" value="Genomic_DNA"/>
</dbReference>
<feature type="compositionally biased region" description="Basic and acidic residues" evidence="1">
    <location>
        <begin position="647"/>
        <end position="660"/>
    </location>
</feature>
<comment type="caution">
    <text evidence="3">The sequence shown here is derived from an EMBL/GenBank/DDBJ whole genome shotgun (WGS) entry which is preliminary data.</text>
</comment>
<dbReference type="InterPro" id="IPR013103">
    <property type="entry name" value="RVT_2"/>
</dbReference>
<dbReference type="InterPro" id="IPR012337">
    <property type="entry name" value="RNaseH-like_sf"/>
</dbReference>
<dbReference type="PROSITE" id="PS50994">
    <property type="entry name" value="INTEGRASE"/>
    <property type="match status" value="1"/>
</dbReference>
<dbReference type="Proteomes" id="UP001152797">
    <property type="component" value="Unassembled WGS sequence"/>
</dbReference>
<organism evidence="3">
    <name type="scientific">Cladocopium goreaui</name>
    <dbReference type="NCBI Taxonomy" id="2562237"/>
    <lineage>
        <taxon>Eukaryota</taxon>
        <taxon>Sar</taxon>
        <taxon>Alveolata</taxon>
        <taxon>Dinophyceae</taxon>
        <taxon>Suessiales</taxon>
        <taxon>Symbiodiniaceae</taxon>
        <taxon>Cladocopium</taxon>
    </lineage>
</organism>
<dbReference type="SUPFAM" id="SSF53098">
    <property type="entry name" value="Ribonuclease H-like"/>
    <property type="match status" value="1"/>
</dbReference>
<reference evidence="4" key="2">
    <citation type="submission" date="2024-04" db="EMBL/GenBank/DDBJ databases">
        <authorList>
            <person name="Chen Y."/>
            <person name="Shah S."/>
            <person name="Dougan E. K."/>
            <person name="Thang M."/>
            <person name="Chan C."/>
        </authorList>
    </citation>
    <scope>NUCLEOTIDE SEQUENCE [LARGE SCALE GENOMIC DNA]</scope>
</reference>
<accession>A0A9P1CAS7</accession>
<dbReference type="AlphaFoldDB" id="A0A9P1CAS7"/>
<protein>
    <recommendedName>
        <fullName evidence="2">Integrase catalytic domain-containing protein</fullName>
    </recommendedName>
</protein>
<proteinExistence type="predicted"/>
<dbReference type="InterPro" id="IPR036397">
    <property type="entry name" value="RNaseH_sf"/>
</dbReference>
<keyword evidence="5" id="KW-1185">Reference proteome</keyword>
<dbReference type="EMBL" id="CAMXCT020001151">
    <property type="protein sequence ID" value="CAL1140668.1"/>
    <property type="molecule type" value="Genomic_DNA"/>
</dbReference>
<feature type="region of interest" description="Disordered" evidence="1">
    <location>
        <begin position="590"/>
        <end position="717"/>
    </location>
</feature>
<reference evidence="3" key="1">
    <citation type="submission" date="2022-10" db="EMBL/GenBank/DDBJ databases">
        <authorList>
            <person name="Chen Y."/>
            <person name="Dougan E. K."/>
            <person name="Chan C."/>
            <person name="Rhodes N."/>
            <person name="Thang M."/>
        </authorList>
    </citation>
    <scope>NUCLEOTIDE SEQUENCE</scope>
</reference>
<dbReference type="InterPro" id="IPR001584">
    <property type="entry name" value="Integrase_cat-core"/>
</dbReference>
<evidence type="ECO:0000313" key="4">
    <source>
        <dbReference type="EMBL" id="CAL1140668.1"/>
    </source>
</evidence>
<feature type="compositionally biased region" description="Basic and acidic residues" evidence="1">
    <location>
        <begin position="604"/>
        <end position="618"/>
    </location>
</feature>
<evidence type="ECO:0000259" key="2">
    <source>
        <dbReference type="PROSITE" id="PS50994"/>
    </source>
</evidence>
<feature type="compositionally biased region" description="Acidic residues" evidence="1">
    <location>
        <begin position="619"/>
        <end position="632"/>
    </location>
</feature>